<feature type="transmembrane region" description="Helical" evidence="1">
    <location>
        <begin position="227"/>
        <end position="251"/>
    </location>
</feature>
<dbReference type="RefSeq" id="YP_010147341.1">
    <property type="nucleotide sequence ID" value="NC_057079.1"/>
</dbReference>
<keyword evidence="1" id="KW-0812">Transmembrane</keyword>
<geneLocation type="mitochondrion" evidence="2"/>
<proteinExistence type="predicted"/>
<accession>A0A7T8JKB4</accession>
<organism evidence="2">
    <name type="scientific">Thuricola similis</name>
    <dbReference type="NCBI Taxonomy" id="2784598"/>
    <lineage>
        <taxon>Eukaryota</taxon>
        <taxon>Sar</taxon>
        <taxon>Alveolata</taxon>
        <taxon>Ciliophora</taxon>
        <taxon>Intramacronucleata</taxon>
        <taxon>Oligohymenophorea</taxon>
        <taxon>Peritrichia</taxon>
        <taxon>Sessilida</taxon>
        <taxon>Vaginicolidae</taxon>
        <taxon>Thuricola</taxon>
    </lineage>
</organism>
<evidence type="ECO:0000256" key="1">
    <source>
        <dbReference type="SAM" id="Phobius"/>
    </source>
</evidence>
<keyword evidence="1" id="KW-1133">Transmembrane helix</keyword>
<protein>
    <submittedName>
        <fullName evidence="2">Heme maturaase</fullName>
    </submittedName>
</protein>
<feature type="transmembrane region" description="Helical" evidence="1">
    <location>
        <begin position="285"/>
        <end position="311"/>
    </location>
</feature>
<feature type="transmembrane region" description="Helical" evidence="1">
    <location>
        <begin position="90"/>
        <end position="117"/>
    </location>
</feature>
<keyword evidence="2" id="KW-0496">Mitochondrion</keyword>
<reference evidence="2" key="1">
    <citation type="submission" date="2020-11" db="EMBL/GenBank/DDBJ databases">
        <title>Combining integrative taxonomy and mitogenome sequencing of Thuricola similis Bock, 1963 (Peritrichia, Vaginicolidae) provides a full redescription of this poorly known ciliate and new insights into the evolutionary relationships among Oligohymenophorea subclasses.</title>
        <authorList>
            <person name="Liao W."/>
            <person name="Campello-Nunes P.H."/>
            <person name="Gammuto L."/>
            <person name="Viana T.A."/>
            <person name="de Oliveira Marchesini R."/>
            <person name="da Silva Pavia T."/>
            <person name="da Silva-Neto I.D."/>
            <person name="Modeo L."/>
            <person name="Petroni G."/>
        </authorList>
    </citation>
    <scope>NUCLEOTIDE SEQUENCE</scope>
    <source>
        <strain evidence="2">CUIT</strain>
    </source>
</reference>
<dbReference type="EMBL" id="MW221262">
    <property type="protein sequence ID" value="QQP22152.1"/>
    <property type="molecule type" value="Genomic_DNA"/>
</dbReference>
<name>A0A7T8JKB4_9CILI</name>
<gene>
    <name evidence="2" type="primary">yejR</name>
    <name evidence="2" type="ORF">TSIM_45</name>
</gene>
<feature type="transmembrane region" description="Helical" evidence="1">
    <location>
        <begin position="55"/>
        <end position="78"/>
    </location>
</feature>
<feature type="transmembrane region" description="Helical" evidence="1">
    <location>
        <begin position="371"/>
        <end position="387"/>
    </location>
</feature>
<feature type="transmembrane region" description="Helical" evidence="1">
    <location>
        <begin position="187"/>
        <end position="207"/>
    </location>
</feature>
<feature type="transmembrane region" description="Helical" evidence="1">
    <location>
        <begin position="258"/>
        <end position="279"/>
    </location>
</feature>
<feature type="transmembrane region" description="Helical" evidence="1">
    <location>
        <begin position="20"/>
        <end position="48"/>
    </location>
</feature>
<keyword evidence="1" id="KW-0472">Membrane</keyword>
<dbReference type="AlphaFoldDB" id="A0A7T8JKB4"/>
<dbReference type="GeneID" id="67145437"/>
<sequence>MWEFFLIFFNYNVLILFDIVSLHIIKIILIFFNHLYFSLFFLSLLVFVKHTYTNFWFLLIIFFFYKIYFLELQNYILLKYLYSTQLNHHFAFELLVGLVSIHPPLFYLGISCWVNFFTWSIKKNKIFKFKLVIGMLILISALFLGGVWGWLNFTWGFLWVYDYIEFFLLWLTLTNIYWIHVKCYKKFIFTNIWFLGILLLFYISLRYSFLPTRHSFFSKLSSNIFKLYLSLILCINFFNSCMLTIYLIIFFNIKFLSFFFSYAVVVILVINVKKILYIYSKNYLITHLIVIYYIFIFFFKLTNYYFLLMYVETIYFNFKIWLNSTYCSCNTFIQQINKNKIILKIFKNNIFLEHYDTVKQTIVKTQSYNQVNNDFYLFLLILILFFIKQW</sequence>
<feature type="transmembrane region" description="Helical" evidence="1">
    <location>
        <begin position="129"/>
        <end position="151"/>
    </location>
</feature>
<evidence type="ECO:0000313" key="2">
    <source>
        <dbReference type="EMBL" id="QQP22152.1"/>
    </source>
</evidence>
<feature type="transmembrane region" description="Helical" evidence="1">
    <location>
        <begin position="163"/>
        <end position="180"/>
    </location>
</feature>